<reference evidence="2 3" key="1">
    <citation type="submission" date="2017-03" db="EMBL/GenBank/DDBJ databases">
        <title>Genome sequence of Clostridium oryzae DSM 28571.</title>
        <authorList>
            <person name="Poehlein A."/>
            <person name="Daniel R."/>
        </authorList>
    </citation>
    <scope>NUCLEOTIDE SEQUENCE [LARGE SCALE GENOMIC DNA]</scope>
    <source>
        <strain evidence="2 3">DSM 28571</strain>
    </source>
</reference>
<keyword evidence="3" id="KW-1185">Reference proteome</keyword>
<proteinExistence type="predicted"/>
<feature type="transmembrane region" description="Helical" evidence="1">
    <location>
        <begin position="223"/>
        <end position="242"/>
    </location>
</feature>
<evidence type="ECO:0000256" key="1">
    <source>
        <dbReference type="SAM" id="Phobius"/>
    </source>
</evidence>
<feature type="transmembrane region" description="Helical" evidence="1">
    <location>
        <begin position="248"/>
        <end position="271"/>
    </location>
</feature>
<sequence>MIDTIFLVSFILLFTFLVSFIFKKINLNYIVVFLCSCTIIFFVLFPKLCMESTLAGAKLFFTSVFPSLFPFLIICNLLIEYNGVNIYAKYLGRLLCKPLHLPTSSSIVVIISMLCGYPLGAKYSCDLYEKGTIDKETCQRMLNIASNASPIFIIGTLGNSMFKNSTIGFIILCSNYLSCILMSFFISPPVSFTYIPAHSEKNINTPNIGSAIKKSIENAIRSSISIGGYIIFFAVLIDIINYNFFLDFFIMKFSFNSHVYIVLKSLILGSIEFTKGCKMISLINMAIEYKCVLASFLMCFSGLSVISQVYSFMYVFPELSISKYIKRKFIQGLFASLCSAVLLIINSYVHICI</sequence>
<feature type="transmembrane region" description="Helical" evidence="1">
    <location>
        <begin position="28"/>
        <end position="45"/>
    </location>
</feature>
<name>A0A1V4IPM7_9CLOT</name>
<organism evidence="2 3">
    <name type="scientific">Clostridium oryzae</name>
    <dbReference type="NCBI Taxonomy" id="1450648"/>
    <lineage>
        <taxon>Bacteria</taxon>
        <taxon>Bacillati</taxon>
        <taxon>Bacillota</taxon>
        <taxon>Clostridia</taxon>
        <taxon>Eubacteriales</taxon>
        <taxon>Clostridiaceae</taxon>
        <taxon>Clostridium</taxon>
    </lineage>
</organism>
<keyword evidence="1" id="KW-0812">Transmembrane</keyword>
<gene>
    <name evidence="2" type="primary">ylbJ</name>
    <name evidence="2" type="ORF">CLORY_20760</name>
</gene>
<keyword evidence="1" id="KW-0472">Membrane</keyword>
<feature type="transmembrane region" description="Helical" evidence="1">
    <location>
        <begin position="57"/>
        <end position="79"/>
    </location>
</feature>
<feature type="transmembrane region" description="Helical" evidence="1">
    <location>
        <begin position="99"/>
        <end position="120"/>
    </location>
</feature>
<feature type="transmembrane region" description="Helical" evidence="1">
    <location>
        <begin position="329"/>
        <end position="349"/>
    </location>
</feature>
<feature type="transmembrane region" description="Helical" evidence="1">
    <location>
        <begin position="292"/>
        <end position="317"/>
    </location>
</feature>
<dbReference type="NCBIfam" id="TIGR02871">
    <property type="entry name" value="spore_ylbJ"/>
    <property type="match status" value="1"/>
</dbReference>
<dbReference type="RefSeq" id="WP_079423990.1">
    <property type="nucleotide sequence ID" value="NZ_MZGV01000019.1"/>
</dbReference>
<dbReference type="Proteomes" id="UP000190080">
    <property type="component" value="Unassembled WGS sequence"/>
</dbReference>
<keyword evidence="1" id="KW-1133">Transmembrane helix</keyword>
<dbReference type="OrthoDB" id="1645614at2"/>
<protein>
    <submittedName>
        <fullName evidence="2">Sporulation integral membrane protein YlbJ</fullName>
    </submittedName>
</protein>
<dbReference type="InterPro" id="IPR014226">
    <property type="entry name" value="Spore_IM_YlbJ"/>
</dbReference>
<dbReference type="STRING" id="1450648.CLORY_20760"/>
<dbReference type="EMBL" id="MZGV01000019">
    <property type="protein sequence ID" value="OPJ61770.1"/>
    <property type="molecule type" value="Genomic_DNA"/>
</dbReference>
<feature type="transmembrane region" description="Helical" evidence="1">
    <location>
        <begin position="5"/>
        <end position="22"/>
    </location>
</feature>
<dbReference type="AlphaFoldDB" id="A0A1V4IPM7"/>
<feature type="transmembrane region" description="Helical" evidence="1">
    <location>
        <begin position="167"/>
        <end position="186"/>
    </location>
</feature>
<comment type="caution">
    <text evidence="2">The sequence shown here is derived from an EMBL/GenBank/DDBJ whole genome shotgun (WGS) entry which is preliminary data.</text>
</comment>
<evidence type="ECO:0000313" key="3">
    <source>
        <dbReference type="Proteomes" id="UP000190080"/>
    </source>
</evidence>
<evidence type="ECO:0000313" key="2">
    <source>
        <dbReference type="EMBL" id="OPJ61770.1"/>
    </source>
</evidence>
<accession>A0A1V4IPM7</accession>